<reference evidence="1" key="1">
    <citation type="submission" date="2023-03" db="EMBL/GenBank/DDBJ databases">
        <title>Chitinimonas shenzhenensis gen. nov., sp. nov., a novel member of family Burkholderiaceae isolated from activated sludge collected in Shen Zhen, China.</title>
        <authorList>
            <person name="Wang X."/>
        </authorList>
    </citation>
    <scope>NUCLEOTIDE SEQUENCE</scope>
    <source>
        <strain evidence="1">DQS-5</strain>
    </source>
</reference>
<proteinExistence type="predicted"/>
<dbReference type="Proteomes" id="UP001172778">
    <property type="component" value="Unassembled WGS sequence"/>
</dbReference>
<sequence>MSRIINSFDRNGNPRLSTDQYYFGLVQASYGRLSVRHGLPFGGTGAAAILGPDLKLSGASQVNSPIATHQLWSAGFSAIGNGRPNCGFRSDPNNLSWIRGHLINGSWGGPGHDWCNLTPLTSVANSNHKLIESFINAYLEACLRYEQADYRDRWYGVYYMVTCSRDPFADNAIDNRGELYAYAPAYIKVSWRAIEILKPVGMPISGALMNSLPFNSVLHFPNQFGVPVLPAAVLAAGVLPIPGNVPGTSQLLFAPPANFPPRQINGFDGDIEIHQS</sequence>
<evidence type="ECO:0000313" key="2">
    <source>
        <dbReference type="Proteomes" id="UP001172778"/>
    </source>
</evidence>
<protein>
    <submittedName>
        <fullName evidence="1">Uncharacterized protein</fullName>
    </submittedName>
</protein>
<keyword evidence="2" id="KW-1185">Reference proteome</keyword>
<accession>A0ABT7DU11</accession>
<gene>
    <name evidence="1" type="ORF">PZA18_05600</name>
</gene>
<comment type="caution">
    <text evidence="1">The sequence shown here is derived from an EMBL/GenBank/DDBJ whole genome shotgun (WGS) entry which is preliminary data.</text>
</comment>
<name>A0ABT7DU11_9NEIS</name>
<organism evidence="1 2">
    <name type="scientific">Parachitinimonas caeni</name>
    <dbReference type="NCBI Taxonomy" id="3031301"/>
    <lineage>
        <taxon>Bacteria</taxon>
        <taxon>Pseudomonadati</taxon>
        <taxon>Pseudomonadota</taxon>
        <taxon>Betaproteobacteria</taxon>
        <taxon>Neisseriales</taxon>
        <taxon>Chitinibacteraceae</taxon>
        <taxon>Parachitinimonas</taxon>
    </lineage>
</organism>
<dbReference type="RefSeq" id="WP_284099822.1">
    <property type="nucleotide sequence ID" value="NZ_JARRAF010000005.1"/>
</dbReference>
<dbReference type="EMBL" id="JARRAF010000005">
    <property type="protein sequence ID" value="MDK2123521.1"/>
    <property type="molecule type" value="Genomic_DNA"/>
</dbReference>
<evidence type="ECO:0000313" key="1">
    <source>
        <dbReference type="EMBL" id="MDK2123521.1"/>
    </source>
</evidence>